<sequence>MFRFSPLPKIKDWNIYRNSLKYLKNNTLKTKNDIVDKIKLKETVENTVNGFRVQNQPLLCLSTLTQDRKLKRKSLKTKQLKKDFQRICENIQNKIKINPILFGAAGLSVVSDESVVEPIPEPPTIPEGTEEIINQLNKLGEPTFESMGLGGWSPVGMAQNCFEYLHVDLGLEWWAAIAVGTLVVRLLLFPLVIIAQRNAARMNNYLPQLQAIQVKMTEARQTGNQLDAARYSQELMIFMKEKQLNPFKNMVVPIAQMPIFVSFFVGLRQMTNIPVQSLETGGLWWFTNLTVPDQYFLMPIITSATLYATIELGTDSAKLSAQNLQVMRYFLKALPVVILPFTVNFPGAILCYWVSSNFVSLVQVGVLKIPAVRDYFKIEALVTHTTENLPMKPKGFTEGIKDSWSNMKISRELEERRRLDEIKFQRAGKGPIVKTYKYDPTKQSSPSNITAMNAKKR</sequence>
<dbReference type="PANTHER" id="PTHR12428">
    <property type="entry name" value="OXA1"/>
    <property type="match status" value="1"/>
</dbReference>
<comment type="similarity">
    <text evidence="2 9">Belongs to the OXA1/ALB3/YidC family.</text>
</comment>
<evidence type="ECO:0000256" key="5">
    <source>
        <dbReference type="ARBA" id="ARBA00022946"/>
    </source>
</evidence>
<dbReference type="GO" id="GO:0032977">
    <property type="term" value="F:membrane insertase activity"/>
    <property type="evidence" value="ECO:0007669"/>
    <property type="project" value="InterPro"/>
</dbReference>
<dbReference type="InterPro" id="IPR001708">
    <property type="entry name" value="YidC/ALB3/OXA1/COX18"/>
</dbReference>
<evidence type="ECO:0000256" key="1">
    <source>
        <dbReference type="ARBA" id="ARBA00004448"/>
    </source>
</evidence>
<evidence type="ECO:0000256" key="7">
    <source>
        <dbReference type="ARBA" id="ARBA00023128"/>
    </source>
</evidence>
<evidence type="ECO:0000259" key="12">
    <source>
        <dbReference type="Pfam" id="PF02096"/>
    </source>
</evidence>
<evidence type="ECO:0000256" key="3">
    <source>
        <dbReference type="ARBA" id="ARBA00022692"/>
    </source>
</evidence>
<comment type="subcellular location">
    <subcellularLocation>
        <location evidence="9">Membrane</location>
        <topology evidence="9">Multi-pass membrane protein</topology>
    </subcellularLocation>
    <subcellularLocation>
        <location evidence="1">Mitochondrion inner membrane</location>
        <topology evidence="1">Multi-pass membrane protein</topology>
    </subcellularLocation>
</comment>
<dbReference type="NCBIfam" id="TIGR03592">
    <property type="entry name" value="yidC_oxa1_cterm"/>
    <property type="match status" value="1"/>
</dbReference>
<keyword evidence="6 11" id="KW-1133">Transmembrane helix</keyword>
<dbReference type="OrthoDB" id="2148490at2759"/>
<evidence type="ECO:0000256" key="4">
    <source>
        <dbReference type="ARBA" id="ARBA00022792"/>
    </source>
</evidence>
<dbReference type="CDD" id="cd20069">
    <property type="entry name" value="5TM_Oxa1-like"/>
    <property type="match status" value="1"/>
</dbReference>
<protein>
    <recommendedName>
        <fullName evidence="12">Membrane insertase YidC/Oxa/ALB C-terminal domain-containing protein</fullName>
    </recommendedName>
</protein>
<evidence type="ECO:0000256" key="6">
    <source>
        <dbReference type="ARBA" id="ARBA00022989"/>
    </source>
</evidence>
<reference evidence="13" key="1">
    <citation type="submission" date="2021-12" db="EMBL/GenBank/DDBJ databases">
        <authorList>
            <person name="King R."/>
        </authorList>
    </citation>
    <scope>NUCLEOTIDE SEQUENCE</scope>
</reference>
<evidence type="ECO:0000313" key="14">
    <source>
        <dbReference type="Proteomes" id="UP001154078"/>
    </source>
</evidence>
<dbReference type="GO" id="GO:0032979">
    <property type="term" value="P:protein insertion into mitochondrial inner membrane from matrix"/>
    <property type="evidence" value="ECO:0007669"/>
    <property type="project" value="TreeGrafter"/>
</dbReference>
<feature type="compositionally biased region" description="Polar residues" evidence="10">
    <location>
        <begin position="441"/>
        <end position="451"/>
    </location>
</feature>
<gene>
    <name evidence="13" type="ORF">MELIAE_LOCUS1398</name>
</gene>
<accession>A0A9P0AUE8</accession>
<proteinExistence type="inferred from homology"/>
<feature type="transmembrane region" description="Helical" evidence="11">
    <location>
        <begin position="173"/>
        <end position="195"/>
    </location>
</feature>
<feature type="region of interest" description="Disordered" evidence="10">
    <location>
        <begin position="435"/>
        <end position="457"/>
    </location>
</feature>
<feature type="transmembrane region" description="Helical" evidence="11">
    <location>
        <begin position="249"/>
        <end position="267"/>
    </location>
</feature>
<keyword evidence="4" id="KW-0999">Mitochondrion inner membrane</keyword>
<dbReference type="PANTHER" id="PTHR12428:SF66">
    <property type="entry name" value="MITOCHONDRIAL INNER MEMBRANE PROTEIN OXA1L"/>
    <property type="match status" value="1"/>
</dbReference>
<dbReference type="AlphaFoldDB" id="A0A9P0AUE8"/>
<evidence type="ECO:0000256" key="11">
    <source>
        <dbReference type="SAM" id="Phobius"/>
    </source>
</evidence>
<keyword evidence="7" id="KW-0496">Mitochondrion</keyword>
<dbReference type="Proteomes" id="UP001154078">
    <property type="component" value="Chromosome 1"/>
</dbReference>
<evidence type="ECO:0000256" key="10">
    <source>
        <dbReference type="SAM" id="MobiDB-lite"/>
    </source>
</evidence>
<dbReference type="EMBL" id="OV121132">
    <property type="protein sequence ID" value="CAH0547405.1"/>
    <property type="molecule type" value="Genomic_DNA"/>
</dbReference>
<feature type="transmembrane region" description="Helical" evidence="11">
    <location>
        <begin position="295"/>
        <end position="313"/>
    </location>
</feature>
<keyword evidence="14" id="KW-1185">Reference proteome</keyword>
<evidence type="ECO:0000313" key="13">
    <source>
        <dbReference type="EMBL" id="CAH0547405.1"/>
    </source>
</evidence>
<evidence type="ECO:0000256" key="9">
    <source>
        <dbReference type="RuleBase" id="RU003945"/>
    </source>
</evidence>
<dbReference type="InterPro" id="IPR028055">
    <property type="entry name" value="YidC/Oxa/ALB_C"/>
</dbReference>
<dbReference type="GO" id="GO:0005743">
    <property type="term" value="C:mitochondrial inner membrane"/>
    <property type="evidence" value="ECO:0007669"/>
    <property type="project" value="UniProtKB-SubCell"/>
</dbReference>
<evidence type="ECO:0000256" key="2">
    <source>
        <dbReference type="ARBA" id="ARBA00009877"/>
    </source>
</evidence>
<name>A0A9P0AUE8_BRAAE</name>
<evidence type="ECO:0000256" key="8">
    <source>
        <dbReference type="ARBA" id="ARBA00023136"/>
    </source>
</evidence>
<organism evidence="13 14">
    <name type="scientific">Brassicogethes aeneus</name>
    <name type="common">Rape pollen beetle</name>
    <name type="synonym">Meligethes aeneus</name>
    <dbReference type="NCBI Taxonomy" id="1431903"/>
    <lineage>
        <taxon>Eukaryota</taxon>
        <taxon>Metazoa</taxon>
        <taxon>Ecdysozoa</taxon>
        <taxon>Arthropoda</taxon>
        <taxon>Hexapoda</taxon>
        <taxon>Insecta</taxon>
        <taxon>Pterygota</taxon>
        <taxon>Neoptera</taxon>
        <taxon>Endopterygota</taxon>
        <taxon>Coleoptera</taxon>
        <taxon>Polyphaga</taxon>
        <taxon>Cucujiformia</taxon>
        <taxon>Nitidulidae</taxon>
        <taxon>Meligethinae</taxon>
        <taxon>Brassicogethes</taxon>
    </lineage>
</organism>
<keyword evidence="3 9" id="KW-0812">Transmembrane</keyword>
<feature type="transmembrane region" description="Helical" evidence="11">
    <location>
        <begin position="333"/>
        <end position="355"/>
    </location>
</feature>
<feature type="domain" description="Membrane insertase YidC/Oxa/ALB C-terminal" evidence="12">
    <location>
        <begin position="173"/>
        <end position="364"/>
    </location>
</feature>
<keyword evidence="5" id="KW-0809">Transit peptide</keyword>
<dbReference type="Pfam" id="PF02096">
    <property type="entry name" value="60KD_IMP"/>
    <property type="match status" value="1"/>
</dbReference>
<keyword evidence="8 11" id="KW-0472">Membrane</keyword>